<evidence type="ECO:0000313" key="3">
    <source>
        <dbReference type="EMBL" id="ARQ70652.1"/>
    </source>
</evidence>
<dbReference type="AlphaFoldDB" id="A0A1W7D0X0"/>
<feature type="domain" description="HTH cro/C1-type" evidence="2">
    <location>
        <begin position="116"/>
        <end position="150"/>
    </location>
</feature>
<accession>A0A1W7D0X0</accession>
<sequence length="362" mass="40808">MGLQNQRDRWGGFFHPGRHGQPQSGRGDRGLLDVRRKVLGAHGVPRRNDDRLRSAHRCTGARVRRVSRRGTQARRSLPGLVGTARRVNKGELGAALRALREISGQPGKAVARSSVMSVSKLSKIETGKLTPSIADVERILTAIGVSEEVKAEYLELAREELTEVTAWRIIQRMGLHKAQEQTRALEAQMTVLRLFQSALIPGLLQTPEYVRAVLGRHGLTEEVFNRTTQTRLARQAILYEGDKELHFVITETVLRWRIVSPARMVEQLDRLISLSRLTNVHISVIPFEAAQDDIASHAFVIRDDRTVTVETVHAEIVVTDPRDVALYVAKFYRFERNSLQGDKMRAMLEKLRDELLREQGSG</sequence>
<dbReference type="OrthoDB" id="4966777at2"/>
<evidence type="ECO:0000256" key="1">
    <source>
        <dbReference type="SAM" id="MobiDB-lite"/>
    </source>
</evidence>
<reference evidence="3 4" key="1">
    <citation type="submission" date="2017-05" db="EMBL/GenBank/DDBJ databases">
        <title>Complete genome sequence of Streptomyces sp. SCSIO 03032 revealed the diverse biosynthetic pathways for its bioactive secondary metabolites.</title>
        <authorList>
            <person name="Ma L."/>
            <person name="Zhu Y."/>
            <person name="Zhang W."/>
            <person name="Zhang G."/>
            <person name="Tian X."/>
            <person name="Zhang S."/>
            <person name="Zhang C."/>
        </authorList>
    </citation>
    <scope>NUCLEOTIDE SEQUENCE [LARGE SCALE GENOMIC DNA]</scope>
    <source>
        <strain evidence="3 4">SCSIO 03032</strain>
    </source>
</reference>
<dbReference type="Proteomes" id="UP000194218">
    <property type="component" value="Chromosome"/>
</dbReference>
<dbReference type="InterPro" id="IPR010982">
    <property type="entry name" value="Lambda_DNA-bd_dom_sf"/>
</dbReference>
<dbReference type="SUPFAM" id="SSF47413">
    <property type="entry name" value="lambda repressor-like DNA-binding domains"/>
    <property type="match status" value="1"/>
</dbReference>
<gene>
    <name evidence="3" type="ORF">CAG99_19025</name>
</gene>
<name>A0A1W7D0X0_9ACTN</name>
<evidence type="ECO:0000313" key="4">
    <source>
        <dbReference type="Proteomes" id="UP000194218"/>
    </source>
</evidence>
<feature type="compositionally biased region" description="Basic and acidic residues" evidence="1">
    <location>
        <begin position="1"/>
        <end position="10"/>
    </location>
</feature>
<proteinExistence type="predicted"/>
<dbReference type="KEGG" id="smao:CAG99_19025"/>
<protein>
    <recommendedName>
        <fullName evidence="2">HTH cro/C1-type domain-containing protein</fullName>
    </recommendedName>
</protein>
<dbReference type="EMBL" id="CP021121">
    <property type="protein sequence ID" value="ARQ70652.1"/>
    <property type="molecule type" value="Genomic_DNA"/>
</dbReference>
<dbReference type="InterPro" id="IPR001387">
    <property type="entry name" value="Cro/C1-type_HTH"/>
</dbReference>
<dbReference type="SMART" id="SM00530">
    <property type="entry name" value="HTH_XRE"/>
    <property type="match status" value="1"/>
</dbReference>
<dbReference type="Pfam" id="PF13560">
    <property type="entry name" value="HTH_31"/>
    <property type="match status" value="1"/>
</dbReference>
<dbReference type="PROSITE" id="PS50943">
    <property type="entry name" value="HTH_CROC1"/>
    <property type="match status" value="1"/>
</dbReference>
<dbReference type="InterPro" id="IPR043917">
    <property type="entry name" value="DUF5753"/>
</dbReference>
<dbReference type="Pfam" id="PF19054">
    <property type="entry name" value="DUF5753"/>
    <property type="match status" value="1"/>
</dbReference>
<dbReference type="Gene3D" id="1.10.260.40">
    <property type="entry name" value="lambda repressor-like DNA-binding domains"/>
    <property type="match status" value="1"/>
</dbReference>
<evidence type="ECO:0000259" key="2">
    <source>
        <dbReference type="PROSITE" id="PS50943"/>
    </source>
</evidence>
<keyword evidence="4" id="KW-1185">Reference proteome</keyword>
<organism evidence="3 4">
    <name type="scientific">Streptomyces marincola</name>
    <dbReference type="NCBI Taxonomy" id="2878388"/>
    <lineage>
        <taxon>Bacteria</taxon>
        <taxon>Bacillati</taxon>
        <taxon>Actinomycetota</taxon>
        <taxon>Actinomycetes</taxon>
        <taxon>Kitasatosporales</taxon>
        <taxon>Streptomycetaceae</taxon>
        <taxon>Streptomyces</taxon>
    </lineage>
</organism>
<dbReference type="CDD" id="cd00093">
    <property type="entry name" value="HTH_XRE"/>
    <property type="match status" value="1"/>
</dbReference>
<dbReference type="GO" id="GO:0003677">
    <property type="term" value="F:DNA binding"/>
    <property type="evidence" value="ECO:0007669"/>
    <property type="project" value="InterPro"/>
</dbReference>
<feature type="region of interest" description="Disordered" evidence="1">
    <location>
        <begin position="1"/>
        <end position="30"/>
    </location>
</feature>